<dbReference type="PANTHER" id="PTHR43214">
    <property type="entry name" value="TWO-COMPONENT RESPONSE REGULATOR"/>
    <property type="match status" value="1"/>
</dbReference>
<dbReference type="PROSITE" id="PS00622">
    <property type="entry name" value="HTH_LUXR_1"/>
    <property type="match status" value="1"/>
</dbReference>
<dbReference type="CDD" id="cd06170">
    <property type="entry name" value="LuxR_C_like"/>
    <property type="match status" value="1"/>
</dbReference>
<evidence type="ECO:0000313" key="6">
    <source>
        <dbReference type="EMBL" id="UTI66041.1"/>
    </source>
</evidence>
<gene>
    <name evidence="6" type="ORF">NBH00_07505</name>
</gene>
<organism evidence="6 7">
    <name type="scientific">Paraconexibacter antarcticus</name>
    <dbReference type="NCBI Taxonomy" id="2949664"/>
    <lineage>
        <taxon>Bacteria</taxon>
        <taxon>Bacillati</taxon>
        <taxon>Actinomycetota</taxon>
        <taxon>Thermoleophilia</taxon>
        <taxon>Solirubrobacterales</taxon>
        <taxon>Paraconexibacteraceae</taxon>
        <taxon>Paraconexibacter</taxon>
    </lineage>
</organism>
<dbReference type="SMART" id="SM00421">
    <property type="entry name" value="HTH_LUXR"/>
    <property type="match status" value="1"/>
</dbReference>
<dbReference type="SUPFAM" id="SSF52172">
    <property type="entry name" value="CheY-like"/>
    <property type="match status" value="1"/>
</dbReference>
<evidence type="ECO:0000259" key="4">
    <source>
        <dbReference type="PROSITE" id="PS50043"/>
    </source>
</evidence>
<dbReference type="CDD" id="cd17535">
    <property type="entry name" value="REC_NarL-like"/>
    <property type="match status" value="1"/>
</dbReference>
<evidence type="ECO:0000256" key="3">
    <source>
        <dbReference type="PROSITE-ProRule" id="PRU00169"/>
    </source>
</evidence>
<evidence type="ECO:0000313" key="7">
    <source>
        <dbReference type="Proteomes" id="UP001056035"/>
    </source>
</evidence>
<keyword evidence="1 3" id="KW-0597">Phosphoprotein</keyword>
<dbReference type="SMART" id="SM00448">
    <property type="entry name" value="REC"/>
    <property type="match status" value="1"/>
</dbReference>
<dbReference type="Proteomes" id="UP001056035">
    <property type="component" value="Chromosome"/>
</dbReference>
<dbReference type="EMBL" id="CP098502">
    <property type="protein sequence ID" value="UTI66041.1"/>
    <property type="molecule type" value="Genomic_DNA"/>
</dbReference>
<keyword evidence="7" id="KW-1185">Reference proteome</keyword>
<name>A0ABY5DWJ9_9ACTN</name>
<accession>A0ABY5DWJ9</accession>
<dbReference type="InterPro" id="IPR001789">
    <property type="entry name" value="Sig_transdc_resp-reg_receiver"/>
</dbReference>
<dbReference type="RefSeq" id="WP_254572719.1">
    <property type="nucleotide sequence ID" value="NZ_CP098502.1"/>
</dbReference>
<feature type="domain" description="Response regulatory" evidence="5">
    <location>
        <begin position="2"/>
        <end position="119"/>
    </location>
</feature>
<dbReference type="InterPro" id="IPR011006">
    <property type="entry name" value="CheY-like_superfamily"/>
</dbReference>
<dbReference type="Gene3D" id="3.40.50.2300">
    <property type="match status" value="1"/>
</dbReference>
<protein>
    <submittedName>
        <fullName evidence="6">Response regulator transcription factor</fullName>
    </submittedName>
</protein>
<feature type="modified residue" description="4-aspartylphosphate" evidence="3">
    <location>
        <position position="53"/>
    </location>
</feature>
<feature type="domain" description="HTH luxR-type" evidence="4">
    <location>
        <begin position="143"/>
        <end position="208"/>
    </location>
</feature>
<sequence length="210" mass="22241">MRAIIVDDHPIARYGLRAVVTATFEVERIVEVDGGAKAIGAAKALDPDLVLMDLDLPQHPHGPTLCGQLRAVAPRARIVIVTAFARTPDIRQCLVAGAHGCLLKDTSNVDLSGSLRAIVAGETIIDPRIAQRIASDAIGVLRGDAPVVRLSKRQRQVLGLLAEGCSNHVIAERLSIAEATVKDHVGAVMAKLDATSRLHAVVRASEEGLL</sequence>
<dbReference type="Pfam" id="PF00196">
    <property type="entry name" value="GerE"/>
    <property type="match status" value="1"/>
</dbReference>
<keyword evidence="2" id="KW-0238">DNA-binding</keyword>
<dbReference type="PRINTS" id="PR00038">
    <property type="entry name" value="HTHLUXR"/>
</dbReference>
<dbReference type="SUPFAM" id="SSF46894">
    <property type="entry name" value="C-terminal effector domain of the bipartite response regulators"/>
    <property type="match status" value="1"/>
</dbReference>
<dbReference type="PROSITE" id="PS50110">
    <property type="entry name" value="RESPONSE_REGULATORY"/>
    <property type="match status" value="1"/>
</dbReference>
<evidence type="ECO:0000256" key="2">
    <source>
        <dbReference type="ARBA" id="ARBA00023125"/>
    </source>
</evidence>
<dbReference type="InterPro" id="IPR058245">
    <property type="entry name" value="NreC/VraR/RcsB-like_REC"/>
</dbReference>
<dbReference type="InterPro" id="IPR000792">
    <property type="entry name" value="Tscrpt_reg_LuxR_C"/>
</dbReference>
<evidence type="ECO:0000256" key="1">
    <source>
        <dbReference type="ARBA" id="ARBA00022553"/>
    </source>
</evidence>
<dbReference type="InterPro" id="IPR016032">
    <property type="entry name" value="Sig_transdc_resp-reg_C-effctor"/>
</dbReference>
<evidence type="ECO:0000259" key="5">
    <source>
        <dbReference type="PROSITE" id="PS50110"/>
    </source>
</evidence>
<reference evidence="6 7" key="1">
    <citation type="submission" date="2022-06" db="EMBL/GenBank/DDBJ databases">
        <title>Paraconexibacter antarcticus.</title>
        <authorList>
            <person name="Kim C.S."/>
        </authorList>
    </citation>
    <scope>NUCLEOTIDE SEQUENCE [LARGE SCALE GENOMIC DNA]</scope>
    <source>
        <strain evidence="6 7">02-257</strain>
    </source>
</reference>
<dbReference type="InterPro" id="IPR039420">
    <property type="entry name" value="WalR-like"/>
</dbReference>
<dbReference type="PANTHER" id="PTHR43214:SF37">
    <property type="entry name" value="TRANSCRIPTIONAL REGULATORY PROTEIN YDFI"/>
    <property type="match status" value="1"/>
</dbReference>
<proteinExistence type="predicted"/>
<dbReference type="PROSITE" id="PS50043">
    <property type="entry name" value="HTH_LUXR_2"/>
    <property type="match status" value="1"/>
</dbReference>
<dbReference type="Pfam" id="PF00072">
    <property type="entry name" value="Response_reg"/>
    <property type="match status" value="1"/>
</dbReference>